<dbReference type="PANTHER" id="PTHR33376:SF5">
    <property type="entry name" value="EXTRACYTOPLASMIC SOLUTE RECEPTOR PROTEIN"/>
    <property type="match status" value="1"/>
</dbReference>
<dbReference type="PANTHER" id="PTHR33376">
    <property type="match status" value="1"/>
</dbReference>
<dbReference type="InterPro" id="IPR018389">
    <property type="entry name" value="DctP_fam"/>
</dbReference>
<evidence type="ECO:0000256" key="1">
    <source>
        <dbReference type="ARBA" id="ARBA00004418"/>
    </source>
</evidence>
<dbReference type="NCBIfam" id="NF037995">
    <property type="entry name" value="TRAP_S1"/>
    <property type="match status" value="1"/>
</dbReference>
<evidence type="ECO:0000256" key="3">
    <source>
        <dbReference type="ARBA" id="ARBA00022764"/>
    </source>
</evidence>
<proteinExistence type="predicted"/>
<evidence type="ECO:0000256" key="2">
    <source>
        <dbReference type="ARBA" id="ARBA00022729"/>
    </source>
</evidence>
<dbReference type="RefSeq" id="WP_339855381.1">
    <property type="nucleotide sequence ID" value="NZ_CAXAXR010000020.1"/>
</dbReference>
<sequence length="410" mass="45580">MAVYDRIKGVSRRDFFRVAGTYGLSSTMLAAGAFGGAMTAGNLAAAAESTYTRRFSKEAKHTLKFGASGFNPQNLLIERAGALEFARDLEARTDGEIRVEFIGNNQLCGQLSCVEKTQQGITDIYAASTQNSAGGAPYLNVLDYAYMFPGRASQYHFLYSPESQRILRDPYEKRHGLKFLFSHCELRGIQLGLSWQDKPTVTKLEQLFGTKNRVTGTQLGRIAMEALNLNPVPVAWEETLDGLKQGLIDGAETWASAVAYANMSPVVSQSVDLKFFCGTEHTAMSASVFDSLGGDLQDAVLESAYWAQTHVQAANEAALVKTVGFSDPQLPNTIFAENNVRNAFLADDQIKMAEEMCSPEFQPQLWEQWRDRLNKWAGGIDTYQEIYNIAREVDKDMLPENVEPRRWWKG</sequence>
<dbReference type="GO" id="GO:0042597">
    <property type="term" value="C:periplasmic space"/>
    <property type="evidence" value="ECO:0007669"/>
    <property type="project" value="UniProtKB-SubCell"/>
</dbReference>
<name>A0A348WFG3_9RHOB</name>
<dbReference type="Proteomes" id="UP000264719">
    <property type="component" value="Unassembled WGS sequence"/>
</dbReference>
<organism evidence="4 5">
    <name type="scientific">Roseovarius nubinhibens</name>
    <dbReference type="NCBI Taxonomy" id="314263"/>
    <lineage>
        <taxon>Bacteria</taxon>
        <taxon>Pseudomonadati</taxon>
        <taxon>Pseudomonadota</taxon>
        <taxon>Alphaproteobacteria</taxon>
        <taxon>Rhodobacterales</taxon>
        <taxon>Roseobacteraceae</taxon>
        <taxon>Roseovarius</taxon>
    </lineage>
</organism>
<reference evidence="4 5" key="1">
    <citation type="journal article" date="2018" name="Nat. Biotechnol.">
        <title>A standardized bacterial taxonomy based on genome phylogeny substantially revises the tree of life.</title>
        <authorList>
            <person name="Parks D.H."/>
            <person name="Chuvochina M."/>
            <person name="Waite D.W."/>
            <person name="Rinke C."/>
            <person name="Skarshewski A."/>
            <person name="Chaumeil P.A."/>
            <person name="Hugenholtz P."/>
        </authorList>
    </citation>
    <scope>NUCLEOTIDE SEQUENCE [LARGE SCALE GENOMIC DNA]</scope>
    <source>
        <strain evidence="4">UBA9169</strain>
    </source>
</reference>
<comment type="subcellular location">
    <subcellularLocation>
        <location evidence="1">Periplasm</location>
    </subcellularLocation>
</comment>
<keyword evidence="2" id="KW-0732">Signal</keyword>
<dbReference type="GO" id="GO:0055085">
    <property type="term" value="P:transmembrane transport"/>
    <property type="evidence" value="ECO:0007669"/>
    <property type="project" value="InterPro"/>
</dbReference>
<accession>A0A348WFG3</accession>
<dbReference type="AlphaFoldDB" id="A0A348WFG3"/>
<dbReference type="InterPro" id="IPR038404">
    <property type="entry name" value="TRAP_DctP_sf"/>
</dbReference>
<dbReference type="EMBL" id="DMVW01000149">
    <property type="protein sequence ID" value="HAR53275.1"/>
    <property type="molecule type" value="Genomic_DNA"/>
</dbReference>
<dbReference type="Pfam" id="PF03480">
    <property type="entry name" value="DctP"/>
    <property type="match status" value="1"/>
</dbReference>
<evidence type="ECO:0000313" key="4">
    <source>
        <dbReference type="EMBL" id="HAR53275.1"/>
    </source>
</evidence>
<dbReference type="Gene3D" id="3.40.190.170">
    <property type="entry name" value="Bacterial extracellular solute-binding protein, family 7"/>
    <property type="match status" value="1"/>
</dbReference>
<comment type="caution">
    <text evidence="4">The sequence shown here is derived from an EMBL/GenBank/DDBJ whole genome shotgun (WGS) entry which is preliminary data.</text>
</comment>
<dbReference type="CDD" id="cd13603">
    <property type="entry name" value="PBP2_TRAP_Siap_TeaA_like"/>
    <property type="match status" value="1"/>
</dbReference>
<keyword evidence="3" id="KW-0574">Periplasm</keyword>
<gene>
    <name evidence="4" type="ORF">DCS45_15580</name>
</gene>
<evidence type="ECO:0000313" key="5">
    <source>
        <dbReference type="Proteomes" id="UP000264719"/>
    </source>
</evidence>
<protein>
    <submittedName>
        <fullName evidence="4">TRAP transporter substrate-binding protein DctP</fullName>
    </submittedName>
</protein>